<organism evidence="2">
    <name type="scientific">Megalodesulfovibrio gigas</name>
    <name type="common">Desulfovibrio gigas</name>
    <dbReference type="NCBI Taxonomy" id="879"/>
    <lineage>
        <taxon>Bacteria</taxon>
        <taxon>Pseudomonadati</taxon>
        <taxon>Thermodesulfobacteriota</taxon>
        <taxon>Desulfovibrionia</taxon>
        <taxon>Desulfovibrionales</taxon>
        <taxon>Desulfovibrionaceae</taxon>
        <taxon>Megalodesulfovibrio</taxon>
    </lineage>
</organism>
<accession>Q9KJI9</accession>
<dbReference type="AlphaFoldDB" id="Q9KJI9"/>
<evidence type="ECO:0000313" key="2">
    <source>
        <dbReference type="EMBL" id="AAF34248.1"/>
    </source>
</evidence>
<dbReference type="PANTHER" id="PTHR13696:SF52">
    <property type="entry name" value="PARA FAMILY PROTEIN CT_582"/>
    <property type="match status" value="1"/>
</dbReference>
<proteinExistence type="predicted"/>
<dbReference type="InterPro" id="IPR025669">
    <property type="entry name" value="AAA_dom"/>
</dbReference>
<dbReference type="PANTHER" id="PTHR13696">
    <property type="entry name" value="P-LOOP CONTAINING NUCLEOSIDE TRIPHOSPHATE HYDROLASE"/>
    <property type="match status" value="1"/>
</dbReference>
<reference evidence="2" key="1">
    <citation type="journal article" date="2000" name="DNA Seq.">
        <title>A DNA fragment of Desulfovibrio gigas genome containing replication origin related genes.</title>
        <authorList>
            <person name="Broco M."/>
            <person name="Oliveira S."/>
            <person name="Silva G."/>
            <person name="Agostinho M."/>
            <person name="Rodrigues-Pousada C."/>
        </authorList>
    </citation>
    <scope>NUCLEOTIDE SEQUENCE</scope>
    <source>
        <strain evidence="2">ATCC19364</strain>
    </source>
</reference>
<name>Q9KJI9_MEGGA</name>
<sequence>MISKGGVGKTTTAVHLAAGLALNNYKTLLVDCDTQGQAAFMLGIRPNDGLADLILGDTPPDKAMLKARDNLWLLSGGKSLAKIKRHITRKDYAGENTLAEALRPIERAFQFIILDTSPSWDSLTVNVLFYAQELLAPISLEVMSIQGLAEFLRNFAALRKHNPGVTLKYLLPMHLSKPSKNSQAILESLEKFYGKYLCTPIRYSPKLAEAPAYGMTVYEYAGSDNVVKDFRELLKDVLHKDEL</sequence>
<dbReference type="InterPro" id="IPR050678">
    <property type="entry name" value="DNA_Partitioning_ATPase"/>
</dbReference>
<dbReference type="Gene3D" id="3.40.50.300">
    <property type="entry name" value="P-loop containing nucleotide triphosphate hydrolases"/>
    <property type="match status" value="1"/>
</dbReference>
<dbReference type="OMA" id="TIAMANQ"/>
<feature type="domain" description="AAA" evidence="1">
    <location>
        <begin position="3"/>
        <end position="161"/>
    </location>
</feature>
<dbReference type="EMBL" id="AF168003">
    <property type="protein sequence ID" value="AAF34248.1"/>
    <property type="molecule type" value="Genomic_DNA"/>
</dbReference>
<dbReference type="CDD" id="cd02042">
    <property type="entry name" value="ParAB_family"/>
    <property type="match status" value="1"/>
</dbReference>
<gene>
    <name evidence="2" type="primary">soj</name>
</gene>
<dbReference type="SUPFAM" id="SSF52540">
    <property type="entry name" value="P-loop containing nucleoside triphosphate hydrolases"/>
    <property type="match status" value="1"/>
</dbReference>
<protein>
    <submittedName>
        <fullName evidence="2">Putative Soj</fullName>
    </submittedName>
</protein>
<dbReference type="InterPro" id="IPR027417">
    <property type="entry name" value="P-loop_NTPase"/>
</dbReference>
<evidence type="ECO:0000259" key="1">
    <source>
        <dbReference type="Pfam" id="PF13614"/>
    </source>
</evidence>
<dbReference type="Pfam" id="PF13614">
    <property type="entry name" value="AAA_31"/>
    <property type="match status" value="1"/>
</dbReference>